<dbReference type="AlphaFoldDB" id="A0A919EN16"/>
<reference evidence="3" key="1">
    <citation type="journal article" date="2014" name="Int. J. Syst. Evol. Microbiol.">
        <title>Complete genome sequence of Corynebacterium casei LMG S-19264T (=DSM 44701T), isolated from a smear-ripened cheese.</title>
        <authorList>
            <consortium name="US DOE Joint Genome Institute (JGI-PGF)"/>
            <person name="Walter F."/>
            <person name="Albersmeier A."/>
            <person name="Kalinowski J."/>
            <person name="Ruckert C."/>
        </authorList>
    </citation>
    <scope>NUCLEOTIDE SEQUENCE</scope>
    <source>
        <strain evidence="3">KCTC 42731</strain>
    </source>
</reference>
<evidence type="ECO:0000259" key="2">
    <source>
        <dbReference type="PROSITE" id="PS51352"/>
    </source>
</evidence>
<dbReference type="InterPro" id="IPR036249">
    <property type="entry name" value="Thioredoxin-like_sf"/>
</dbReference>
<dbReference type="PANTHER" id="PTHR42852:SF13">
    <property type="entry name" value="PROTEIN DIPZ"/>
    <property type="match status" value="1"/>
</dbReference>
<dbReference type="SUPFAM" id="SSF52833">
    <property type="entry name" value="Thioredoxin-like"/>
    <property type="match status" value="1"/>
</dbReference>
<dbReference type="EMBL" id="BNCK01000011">
    <property type="protein sequence ID" value="GHG05425.1"/>
    <property type="molecule type" value="Genomic_DNA"/>
</dbReference>
<dbReference type="RefSeq" id="WP_189774122.1">
    <property type="nucleotide sequence ID" value="NZ_BNCK01000011.1"/>
</dbReference>
<evidence type="ECO:0000313" key="4">
    <source>
        <dbReference type="Proteomes" id="UP000623842"/>
    </source>
</evidence>
<dbReference type="GO" id="GO:0016209">
    <property type="term" value="F:antioxidant activity"/>
    <property type="evidence" value="ECO:0007669"/>
    <property type="project" value="InterPro"/>
</dbReference>
<feature type="domain" description="Thioredoxin" evidence="2">
    <location>
        <begin position="25"/>
        <end position="163"/>
    </location>
</feature>
<dbReference type="InterPro" id="IPR000866">
    <property type="entry name" value="AhpC/TSA"/>
</dbReference>
<name>A0A919EN16_9GAMM</name>
<gene>
    <name evidence="3" type="ORF">GCM10017161_38790</name>
</gene>
<dbReference type="InterPro" id="IPR013766">
    <property type="entry name" value="Thioredoxin_domain"/>
</dbReference>
<dbReference type="CDD" id="cd02966">
    <property type="entry name" value="TlpA_like_family"/>
    <property type="match status" value="1"/>
</dbReference>
<keyword evidence="1" id="KW-0732">Signal</keyword>
<proteinExistence type="predicted"/>
<dbReference type="Gene3D" id="3.40.30.10">
    <property type="entry name" value="Glutaredoxin"/>
    <property type="match status" value="1"/>
</dbReference>
<reference evidence="3" key="2">
    <citation type="submission" date="2020-09" db="EMBL/GenBank/DDBJ databases">
        <authorList>
            <person name="Sun Q."/>
            <person name="Kim S."/>
        </authorList>
    </citation>
    <scope>NUCLEOTIDE SEQUENCE</scope>
    <source>
        <strain evidence="3">KCTC 42731</strain>
    </source>
</reference>
<feature type="chain" id="PRO_5037847072" description="Thioredoxin domain-containing protein" evidence="1">
    <location>
        <begin position="25"/>
        <end position="166"/>
    </location>
</feature>
<evidence type="ECO:0000313" key="3">
    <source>
        <dbReference type="EMBL" id="GHG05425.1"/>
    </source>
</evidence>
<comment type="caution">
    <text evidence="3">The sequence shown here is derived from an EMBL/GenBank/DDBJ whole genome shotgun (WGS) entry which is preliminary data.</text>
</comment>
<accession>A0A919EN16</accession>
<dbReference type="Proteomes" id="UP000623842">
    <property type="component" value="Unassembled WGS sequence"/>
</dbReference>
<dbReference type="PANTHER" id="PTHR42852">
    <property type="entry name" value="THIOL:DISULFIDE INTERCHANGE PROTEIN DSBE"/>
    <property type="match status" value="1"/>
</dbReference>
<keyword evidence="4" id="KW-1185">Reference proteome</keyword>
<dbReference type="GO" id="GO:0016491">
    <property type="term" value="F:oxidoreductase activity"/>
    <property type="evidence" value="ECO:0007669"/>
    <property type="project" value="InterPro"/>
</dbReference>
<dbReference type="Pfam" id="PF00578">
    <property type="entry name" value="AhpC-TSA"/>
    <property type="match status" value="1"/>
</dbReference>
<organism evidence="3 4">
    <name type="scientific">Thalassotalea marina</name>
    <dbReference type="NCBI Taxonomy" id="1673741"/>
    <lineage>
        <taxon>Bacteria</taxon>
        <taxon>Pseudomonadati</taxon>
        <taxon>Pseudomonadota</taxon>
        <taxon>Gammaproteobacteria</taxon>
        <taxon>Alteromonadales</taxon>
        <taxon>Colwelliaceae</taxon>
        <taxon>Thalassotalea</taxon>
    </lineage>
</organism>
<feature type="signal peptide" evidence="1">
    <location>
        <begin position="1"/>
        <end position="24"/>
    </location>
</feature>
<evidence type="ECO:0000256" key="1">
    <source>
        <dbReference type="SAM" id="SignalP"/>
    </source>
</evidence>
<dbReference type="PROSITE" id="PS51352">
    <property type="entry name" value="THIOREDOXIN_2"/>
    <property type="match status" value="1"/>
</dbReference>
<dbReference type="InterPro" id="IPR050553">
    <property type="entry name" value="Thioredoxin_ResA/DsbE_sf"/>
</dbReference>
<sequence>MKKKYRLLHALCIYAALTSVPVLAADVGKNVSDFSVTTVKGQTLNFKTQQLKKPIYLKFWATWCSYCTEEMPHFEQSFQTYQDKMDFVAVNVGMNDSVARANKYFSRHGFQVPLVFDEFGDTVGHFNVKGTPLHVLIDKNGQVIHRSALITDALKRKLAELVKGSN</sequence>
<protein>
    <recommendedName>
        <fullName evidence="2">Thioredoxin domain-containing protein</fullName>
    </recommendedName>
</protein>